<dbReference type="SUPFAM" id="SSF53474">
    <property type="entry name" value="alpha/beta-Hydrolases"/>
    <property type="match status" value="1"/>
</dbReference>
<dbReference type="InterPro" id="IPR050261">
    <property type="entry name" value="FrsA_esterase"/>
</dbReference>
<dbReference type="OrthoDB" id="9787933at2"/>
<dbReference type="Gene3D" id="3.40.50.1820">
    <property type="entry name" value="alpha/beta hydrolase"/>
    <property type="match status" value="1"/>
</dbReference>
<reference evidence="3 4" key="1">
    <citation type="submission" date="2014-07" db="EMBL/GenBank/DDBJ databases">
        <title>Genome of Chryseobacterium piperi CTM.</title>
        <authorList>
            <person name="Pipes S.E."/>
            <person name="Stropko S.J."/>
            <person name="Newman J.D."/>
        </authorList>
    </citation>
    <scope>NUCLEOTIDE SEQUENCE [LARGE SCALE GENOMIC DNA]</scope>
    <source>
        <strain evidence="3 4">CTM</strain>
    </source>
</reference>
<evidence type="ECO:0000256" key="1">
    <source>
        <dbReference type="SAM" id="SignalP"/>
    </source>
</evidence>
<keyword evidence="1" id="KW-0732">Signal</keyword>
<dbReference type="KEGG" id="cpip:CJF12_06645"/>
<sequence>MIRSILLTTLLMTSGVLFSQKLTTVSYKDGSQKLNGLITSNAGKKLPGVLILPAWKGIDEEAKTAALELEKQGYIAFIADIYGEGNIPANNDTAGKTAGHYKQNYTEYQKRISLALEELKKNGAVSNKLAVIGYCFGGTGALEVARANMPVAGVVSIHGSIGKDQTRKNGAISTKMLIENPADDKGVTQQDYDNLVKEMNEGNADWQIITYAHSKHTFTDPKSPDYNEVMAKRAWNHTLIFLNEVLK</sequence>
<name>A0A086BJJ6_9FLAO</name>
<keyword evidence="4" id="KW-1185">Reference proteome</keyword>
<dbReference type="GO" id="GO:0016787">
    <property type="term" value="F:hydrolase activity"/>
    <property type="evidence" value="ECO:0007669"/>
    <property type="project" value="UniProtKB-KW"/>
</dbReference>
<dbReference type="eggNOG" id="COG0412">
    <property type="taxonomic scope" value="Bacteria"/>
</dbReference>
<dbReference type="RefSeq" id="WP_034683116.1">
    <property type="nucleotide sequence ID" value="NZ_CP023049.2"/>
</dbReference>
<dbReference type="PANTHER" id="PTHR22946:SF0">
    <property type="entry name" value="DIENELACTONE HYDROLASE DOMAIN-CONTAINING PROTEIN"/>
    <property type="match status" value="1"/>
</dbReference>
<dbReference type="Pfam" id="PF01738">
    <property type="entry name" value="DLH"/>
    <property type="match status" value="1"/>
</dbReference>
<gene>
    <name evidence="3" type="ORF">IQ37_07220</name>
</gene>
<dbReference type="InterPro" id="IPR029058">
    <property type="entry name" value="AB_hydrolase_fold"/>
</dbReference>
<organism evidence="3 4">
    <name type="scientific">Chryseobacterium piperi</name>
    <dbReference type="NCBI Taxonomy" id="558152"/>
    <lineage>
        <taxon>Bacteria</taxon>
        <taxon>Pseudomonadati</taxon>
        <taxon>Bacteroidota</taxon>
        <taxon>Flavobacteriia</taxon>
        <taxon>Flavobacteriales</taxon>
        <taxon>Weeksellaceae</taxon>
        <taxon>Chryseobacterium group</taxon>
        <taxon>Chryseobacterium</taxon>
    </lineage>
</organism>
<feature type="chain" id="PRO_5001804440" evidence="1">
    <location>
        <begin position="20"/>
        <end position="247"/>
    </location>
</feature>
<evidence type="ECO:0000313" key="3">
    <source>
        <dbReference type="EMBL" id="KFF29110.1"/>
    </source>
</evidence>
<feature type="domain" description="Dienelactone hydrolase" evidence="2">
    <location>
        <begin position="36"/>
        <end position="245"/>
    </location>
</feature>
<keyword evidence="3" id="KW-0378">Hydrolase</keyword>
<feature type="signal peptide" evidence="1">
    <location>
        <begin position="1"/>
        <end position="19"/>
    </location>
</feature>
<dbReference type="Proteomes" id="UP000028709">
    <property type="component" value="Unassembled WGS sequence"/>
</dbReference>
<dbReference type="AlphaFoldDB" id="A0A086BJJ6"/>
<evidence type="ECO:0000259" key="2">
    <source>
        <dbReference type="Pfam" id="PF01738"/>
    </source>
</evidence>
<dbReference type="EMBL" id="JPRJ01000009">
    <property type="protein sequence ID" value="KFF29110.1"/>
    <property type="molecule type" value="Genomic_DNA"/>
</dbReference>
<dbReference type="PANTHER" id="PTHR22946">
    <property type="entry name" value="DIENELACTONE HYDROLASE DOMAIN-CONTAINING PROTEIN-RELATED"/>
    <property type="match status" value="1"/>
</dbReference>
<protein>
    <submittedName>
        <fullName evidence="3">Dienelactone hydrolase</fullName>
    </submittedName>
</protein>
<proteinExistence type="predicted"/>
<evidence type="ECO:0000313" key="4">
    <source>
        <dbReference type="Proteomes" id="UP000028709"/>
    </source>
</evidence>
<dbReference type="STRING" id="558152.IQ37_07220"/>
<accession>A0A086BJJ6</accession>
<dbReference type="InterPro" id="IPR002925">
    <property type="entry name" value="Dienelactn_hydro"/>
</dbReference>
<comment type="caution">
    <text evidence="3">The sequence shown here is derived from an EMBL/GenBank/DDBJ whole genome shotgun (WGS) entry which is preliminary data.</text>
</comment>